<name>E1WYC5_HALMS</name>
<dbReference type="Pfam" id="PF01551">
    <property type="entry name" value="Peptidase_M23"/>
    <property type="match status" value="1"/>
</dbReference>
<gene>
    <name evidence="2" type="ordered locus">BMS_1092</name>
</gene>
<sequence length="298" mass="33585">MKKLIYILVFIITSCSTSQKVTQLSEQEKELESIKFPKPLHTTIENGAVKKAQFIYPFQRIKASLFCGGHEIALGTPKDGLATVYISSSRHKTEGNIWCEYRFNLGKVEKKIPVAKYSIVNANYPLRKLTVPKKYAKLSDEAIERWKRESAHMEKVYAEVITDHALFDSPFKKPLNSKITAKYGSKRLFNDMKHSWHSGIDFRARIGTKIPSANRGKVILARDHFFTGKTVIIDHGMGILTMYCHLSKFKVVEGDIIPKGGIIALSGNTGRSSGPHLHWGVRVNGHWVNGFTLLNEGI</sequence>
<dbReference type="OrthoDB" id="5289383at2"/>
<dbReference type="eggNOG" id="COG0739">
    <property type="taxonomic scope" value="Bacteria"/>
</dbReference>
<evidence type="ECO:0000313" key="3">
    <source>
        <dbReference type="Proteomes" id="UP000008963"/>
    </source>
</evidence>
<evidence type="ECO:0000313" key="2">
    <source>
        <dbReference type="EMBL" id="CBW25973.1"/>
    </source>
</evidence>
<dbReference type="AlphaFoldDB" id="E1WYC5"/>
<dbReference type="PATRIC" id="fig|862908.3.peg.1040"/>
<dbReference type="RefSeq" id="WP_014243757.1">
    <property type="nucleotide sequence ID" value="NC_016620.1"/>
</dbReference>
<evidence type="ECO:0000259" key="1">
    <source>
        <dbReference type="Pfam" id="PF01551"/>
    </source>
</evidence>
<reference evidence="3" key="1">
    <citation type="journal article" date="2013" name="ISME J.">
        <title>A small predatory core genome in the divergent marine Bacteriovorax marinus SJ and the terrestrial Bdellovibrio bacteriovorus.</title>
        <authorList>
            <person name="Crossman L.C."/>
            <person name="Chen H."/>
            <person name="Cerdeno-Tarraga A.M."/>
            <person name="Brooks K."/>
            <person name="Quail M.A."/>
            <person name="Pineiro S.A."/>
            <person name="Hobley L."/>
            <person name="Sockett R.E."/>
            <person name="Bentley S.D."/>
            <person name="Parkhill J."/>
            <person name="Williams H.N."/>
            <person name="Stine O.C."/>
        </authorList>
    </citation>
    <scope>NUCLEOTIDE SEQUENCE [LARGE SCALE GENOMIC DNA]</scope>
    <source>
        <strain evidence="3">ATCC BAA-682 / DSM 15412 / SJ</strain>
    </source>
</reference>
<dbReference type="SUPFAM" id="SSF51261">
    <property type="entry name" value="Duplicated hybrid motif"/>
    <property type="match status" value="1"/>
</dbReference>
<dbReference type="Proteomes" id="UP000008963">
    <property type="component" value="Chromosome"/>
</dbReference>
<dbReference type="STRING" id="862908.BMS_1092"/>
<protein>
    <submittedName>
        <fullName evidence="2">Periplasmic protein</fullName>
    </submittedName>
</protein>
<dbReference type="PANTHER" id="PTHR21666:SF270">
    <property type="entry name" value="MUREIN HYDROLASE ACTIVATOR ENVC"/>
    <property type="match status" value="1"/>
</dbReference>
<keyword evidence="3" id="KW-1185">Reference proteome</keyword>
<dbReference type="PROSITE" id="PS51257">
    <property type="entry name" value="PROKAR_LIPOPROTEIN"/>
    <property type="match status" value="1"/>
</dbReference>
<dbReference type="HOGENOM" id="CLU_029425_5_3_7"/>
<dbReference type="Gene3D" id="2.70.70.10">
    <property type="entry name" value="Glucose Permease (Domain IIA)"/>
    <property type="match status" value="1"/>
</dbReference>
<dbReference type="InterPro" id="IPR050570">
    <property type="entry name" value="Cell_wall_metabolism_enzyme"/>
</dbReference>
<accession>E1WYC5</accession>
<feature type="domain" description="M23ase beta-sheet core" evidence="1">
    <location>
        <begin position="197"/>
        <end position="289"/>
    </location>
</feature>
<dbReference type="GO" id="GO:0004222">
    <property type="term" value="F:metalloendopeptidase activity"/>
    <property type="evidence" value="ECO:0007669"/>
    <property type="project" value="TreeGrafter"/>
</dbReference>
<dbReference type="InterPro" id="IPR011055">
    <property type="entry name" value="Dup_hybrid_motif"/>
</dbReference>
<proteinExistence type="predicted"/>
<dbReference type="PANTHER" id="PTHR21666">
    <property type="entry name" value="PEPTIDASE-RELATED"/>
    <property type="match status" value="1"/>
</dbReference>
<dbReference type="CDD" id="cd12797">
    <property type="entry name" value="M23_peptidase"/>
    <property type="match status" value="1"/>
</dbReference>
<dbReference type="KEGG" id="bmx:BMS_1092"/>
<dbReference type="EMBL" id="FQ312005">
    <property type="protein sequence ID" value="CBW25973.1"/>
    <property type="molecule type" value="Genomic_DNA"/>
</dbReference>
<organism evidence="2 3">
    <name type="scientific">Halobacteriovorax marinus (strain ATCC BAA-682 / DSM 15412 / SJ)</name>
    <name type="common">Bacteriovorax marinus</name>
    <dbReference type="NCBI Taxonomy" id="862908"/>
    <lineage>
        <taxon>Bacteria</taxon>
        <taxon>Pseudomonadati</taxon>
        <taxon>Bdellovibrionota</taxon>
        <taxon>Bacteriovoracia</taxon>
        <taxon>Bacteriovoracales</taxon>
        <taxon>Halobacteriovoraceae</taxon>
        <taxon>Halobacteriovorax</taxon>
    </lineage>
</organism>
<dbReference type="InterPro" id="IPR016047">
    <property type="entry name" value="M23ase_b-sheet_dom"/>
</dbReference>